<protein>
    <submittedName>
        <fullName evidence="2">Uncharacterized protein</fullName>
    </submittedName>
</protein>
<feature type="signal peptide" evidence="1">
    <location>
        <begin position="1"/>
        <end position="17"/>
    </location>
</feature>
<keyword evidence="3" id="KW-1185">Reference proteome</keyword>
<accession>A0A3M7RGA0</accession>
<evidence type="ECO:0000313" key="2">
    <source>
        <dbReference type="EMBL" id="RNA22531.1"/>
    </source>
</evidence>
<evidence type="ECO:0000256" key="1">
    <source>
        <dbReference type="SAM" id="SignalP"/>
    </source>
</evidence>
<dbReference type="AlphaFoldDB" id="A0A3M7RGA0"/>
<reference evidence="2 3" key="1">
    <citation type="journal article" date="2018" name="Sci. Rep.">
        <title>Genomic signatures of local adaptation to the degree of environmental predictability in rotifers.</title>
        <authorList>
            <person name="Franch-Gras L."/>
            <person name="Hahn C."/>
            <person name="Garcia-Roger E.M."/>
            <person name="Carmona M.J."/>
            <person name="Serra M."/>
            <person name="Gomez A."/>
        </authorList>
    </citation>
    <scope>NUCLEOTIDE SEQUENCE [LARGE SCALE GENOMIC DNA]</scope>
    <source>
        <strain evidence="2">HYR1</strain>
    </source>
</reference>
<gene>
    <name evidence="2" type="ORF">BpHYR1_030176</name>
</gene>
<keyword evidence="1" id="KW-0732">Signal</keyword>
<name>A0A3M7RGA0_BRAPC</name>
<dbReference type="EMBL" id="REGN01003437">
    <property type="protein sequence ID" value="RNA22531.1"/>
    <property type="molecule type" value="Genomic_DNA"/>
</dbReference>
<dbReference type="Proteomes" id="UP000276133">
    <property type="component" value="Unassembled WGS sequence"/>
</dbReference>
<proteinExistence type="predicted"/>
<sequence>MLLLLLLLADKLPTTVNRVIYFCNQASSFLTIWMEIKMPTHLDGFQNKKRIQFLICLIKNDFCNLATSFLTIWMEIACEHLSAERSGPCLAKRTLTSEALDDTRRAYLNLSKYTKSHQVTRSLPEIVNGVA</sequence>
<organism evidence="2 3">
    <name type="scientific">Brachionus plicatilis</name>
    <name type="common">Marine rotifer</name>
    <name type="synonym">Brachionus muelleri</name>
    <dbReference type="NCBI Taxonomy" id="10195"/>
    <lineage>
        <taxon>Eukaryota</taxon>
        <taxon>Metazoa</taxon>
        <taxon>Spiralia</taxon>
        <taxon>Gnathifera</taxon>
        <taxon>Rotifera</taxon>
        <taxon>Eurotatoria</taxon>
        <taxon>Monogononta</taxon>
        <taxon>Pseudotrocha</taxon>
        <taxon>Ploima</taxon>
        <taxon>Brachionidae</taxon>
        <taxon>Brachionus</taxon>
    </lineage>
</organism>
<feature type="chain" id="PRO_5018032141" evidence="1">
    <location>
        <begin position="18"/>
        <end position="131"/>
    </location>
</feature>
<evidence type="ECO:0000313" key="3">
    <source>
        <dbReference type="Proteomes" id="UP000276133"/>
    </source>
</evidence>
<comment type="caution">
    <text evidence="2">The sequence shown here is derived from an EMBL/GenBank/DDBJ whole genome shotgun (WGS) entry which is preliminary data.</text>
</comment>